<feature type="domain" description="Flavoprotein" evidence="4">
    <location>
        <begin position="12"/>
        <end position="152"/>
    </location>
</feature>
<dbReference type="GO" id="GO:0071513">
    <property type="term" value="C:phosphopantothenoylcysteine decarboxylase complex"/>
    <property type="evidence" value="ECO:0007669"/>
    <property type="project" value="TreeGrafter"/>
</dbReference>
<proteinExistence type="inferred from homology"/>
<feature type="compositionally biased region" description="Low complexity" evidence="3">
    <location>
        <begin position="157"/>
        <end position="167"/>
    </location>
</feature>
<dbReference type="InterPro" id="IPR036551">
    <property type="entry name" value="Flavin_trans-like"/>
</dbReference>
<feature type="region of interest" description="Disordered" evidence="3">
    <location>
        <begin position="156"/>
        <end position="179"/>
    </location>
</feature>
<protein>
    <submittedName>
        <fullName evidence="5">Flavo protein</fullName>
    </submittedName>
</protein>
<comment type="similarity">
    <text evidence="2">Belongs to the HFCD (homooligomeric flavin containing Cys decarboxylase) superfamily.</text>
</comment>
<dbReference type="AlphaFoldDB" id="A0A1E7FBS2"/>
<evidence type="ECO:0000256" key="1">
    <source>
        <dbReference type="ARBA" id="ARBA00022993"/>
    </source>
</evidence>
<evidence type="ECO:0000313" key="6">
    <source>
        <dbReference type="Proteomes" id="UP000095751"/>
    </source>
</evidence>
<dbReference type="Gene3D" id="3.40.50.1950">
    <property type="entry name" value="Flavin prenyltransferase-like"/>
    <property type="match status" value="1"/>
</dbReference>
<dbReference type="GO" id="GO:0015937">
    <property type="term" value="P:coenzyme A biosynthetic process"/>
    <property type="evidence" value="ECO:0007669"/>
    <property type="project" value="UniProtKB-KW"/>
</dbReference>
<dbReference type="KEGG" id="fcy:FRACYDRAFT_186978"/>
<keyword evidence="1" id="KW-0173">Coenzyme A biosynthesis</keyword>
<dbReference type="InParanoid" id="A0A1E7FBS2"/>
<dbReference type="FunCoup" id="A0A1E7FBS2">
    <property type="interactions" value="184"/>
</dbReference>
<dbReference type="Pfam" id="PF02441">
    <property type="entry name" value="Flavoprotein"/>
    <property type="match status" value="1"/>
</dbReference>
<dbReference type="GO" id="GO:0010181">
    <property type="term" value="F:FMN binding"/>
    <property type="evidence" value="ECO:0007669"/>
    <property type="project" value="TreeGrafter"/>
</dbReference>
<reference evidence="5 6" key="1">
    <citation type="submission" date="2016-09" db="EMBL/GenBank/DDBJ databases">
        <title>Extensive genetic diversity and differential bi-allelic expression allows diatom success in the polar Southern Ocean.</title>
        <authorList>
            <consortium name="DOE Joint Genome Institute"/>
            <person name="Mock T."/>
            <person name="Otillar R.P."/>
            <person name="Strauss J."/>
            <person name="Dupont C."/>
            <person name="Frickenhaus S."/>
            <person name="Maumus F."/>
            <person name="Mcmullan M."/>
            <person name="Sanges R."/>
            <person name="Schmutz J."/>
            <person name="Toseland A."/>
            <person name="Valas R."/>
            <person name="Veluchamy A."/>
            <person name="Ward B.J."/>
            <person name="Allen A."/>
            <person name="Barry K."/>
            <person name="Falciatore A."/>
            <person name="Ferrante M."/>
            <person name="Fortunato A.E."/>
            <person name="Gloeckner G."/>
            <person name="Gruber A."/>
            <person name="Hipkin R."/>
            <person name="Janech M."/>
            <person name="Kroth P."/>
            <person name="Leese F."/>
            <person name="Lindquist E."/>
            <person name="Lyon B.R."/>
            <person name="Martin J."/>
            <person name="Mayer C."/>
            <person name="Parker M."/>
            <person name="Quesneville H."/>
            <person name="Raymond J."/>
            <person name="Uhlig C."/>
            <person name="Valentin K.U."/>
            <person name="Worden A.Z."/>
            <person name="Armbrust E.V."/>
            <person name="Bowler C."/>
            <person name="Green B."/>
            <person name="Moulton V."/>
            <person name="Van Oosterhout C."/>
            <person name="Grigoriev I."/>
        </authorList>
    </citation>
    <scope>NUCLEOTIDE SEQUENCE [LARGE SCALE GENOMIC DNA]</scope>
    <source>
        <strain evidence="5 6">CCMP1102</strain>
    </source>
</reference>
<evidence type="ECO:0000313" key="5">
    <source>
        <dbReference type="EMBL" id="OEU15618.1"/>
    </source>
</evidence>
<dbReference type="OrthoDB" id="1532798at2759"/>
<dbReference type="SUPFAM" id="SSF52507">
    <property type="entry name" value="Homo-oligomeric flavin-containing Cys decarboxylases, HFCD"/>
    <property type="match status" value="1"/>
</dbReference>
<keyword evidence="6" id="KW-1185">Reference proteome</keyword>
<dbReference type="PANTHER" id="PTHR14359:SF6">
    <property type="entry name" value="PHOSPHOPANTOTHENOYLCYSTEINE DECARBOXYLASE"/>
    <property type="match status" value="1"/>
</dbReference>
<dbReference type="EMBL" id="KV784359">
    <property type="protein sequence ID" value="OEU15618.1"/>
    <property type="molecule type" value="Genomic_DNA"/>
</dbReference>
<gene>
    <name evidence="5" type="ORF">FRACYDRAFT_186978</name>
</gene>
<dbReference type="Proteomes" id="UP000095751">
    <property type="component" value="Unassembled WGS sequence"/>
</dbReference>
<name>A0A1E7FBS2_9STRA</name>
<evidence type="ECO:0000256" key="3">
    <source>
        <dbReference type="SAM" id="MobiDB-lite"/>
    </source>
</evidence>
<sequence length="217" mass="24016">MSIPNGHQRRPRILFAVTGSVAAVKGPEIAVRLVKELGFDVRILLTHGGENFWNADDEWKEWQKLGDPVLHINLRDWADLLLVAPLSAHTLAKISNGLCDDTLSCVLRAWDYGHGLRPGKPLLLAPAMNTAMWEHPLTKLQLQTIQGFWNTADTTSRRQQLSSSSTYNDDESSSNDNNTVHIISPQVKNLACGEIGNGALASVDEILKVCRSHAHKR</sequence>
<dbReference type="PANTHER" id="PTHR14359">
    <property type="entry name" value="HOMO-OLIGOMERIC FLAVIN CONTAINING CYS DECARBOXYLASE FAMILY"/>
    <property type="match status" value="1"/>
</dbReference>
<evidence type="ECO:0000259" key="4">
    <source>
        <dbReference type="Pfam" id="PF02441"/>
    </source>
</evidence>
<accession>A0A1E7FBS2</accession>
<dbReference type="GO" id="GO:0004633">
    <property type="term" value="F:phosphopantothenoylcysteine decarboxylase activity"/>
    <property type="evidence" value="ECO:0007669"/>
    <property type="project" value="TreeGrafter"/>
</dbReference>
<evidence type="ECO:0000256" key="2">
    <source>
        <dbReference type="ARBA" id="ARBA00038350"/>
    </source>
</evidence>
<dbReference type="InterPro" id="IPR003382">
    <property type="entry name" value="Flavoprotein"/>
</dbReference>
<organism evidence="5 6">
    <name type="scientific">Fragilariopsis cylindrus CCMP1102</name>
    <dbReference type="NCBI Taxonomy" id="635003"/>
    <lineage>
        <taxon>Eukaryota</taxon>
        <taxon>Sar</taxon>
        <taxon>Stramenopiles</taxon>
        <taxon>Ochrophyta</taxon>
        <taxon>Bacillariophyta</taxon>
        <taxon>Bacillariophyceae</taxon>
        <taxon>Bacillariophycidae</taxon>
        <taxon>Bacillariales</taxon>
        <taxon>Bacillariaceae</taxon>
        <taxon>Fragilariopsis</taxon>
    </lineage>
</organism>